<keyword evidence="3" id="KW-0813">Transport</keyword>
<evidence type="ECO:0000256" key="2">
    <source>
        <dbReference type="ARBA" id="ARBA00008520"/>
    </source>
</evidence>
<dbReference type="SUPFAM" id="SSF53850">
    <property type="entry name" value="Periplasmic binding protein-like II"/>
    <property type="match status" value="1"/>
</dbReference>
<feature type="signal peptide" evidence="6">
    <location>
        <begin position="1"/>
        <end position="24"/>
    </location>
</feature>
<comment type="subcellular location">
    <subcellularLocation>
        <location evidence="1">Periplasm</location>
    </subcellularLocation>
</comment>
<dbReference type="Gene3D" id="3.40.190.10">
    <property type="entry name" value="Periplasmic binding protein-like II"/>
    <property type="match status" value="2"/>
</dbReference>
<evidence type="ECO:0000313" key="8">
    <source>
        <dbReference type="Proteomes" id="UP000523821"/>
    </source>
</evidence>
<evidence type="ECO:0000256" key="5">
    <source>
        <dbReference type="ARBA" id="ARBA00022764"/>
    </source>
</evidence>
<name>A0A7W9CT44_9HYPH</name>
<dbReference type="PANTHER" id="PTHR43649:SF34">
    <property type="entry name" value="ABC TRANSPORTER PERIPLASMIC-BINDING PROTEIN YCJN-RELATED"/>
    <property type="match status" value="1"/>
</dbReference>
<comment type="similarity">
    <text evidence="2">Belongs to the bacterial solute-binding protein 1 family.</text>
</comment>
<proteinExistence type="inferred from homology"/>
<accession>A0A7W9CT44</accession>
<dbReference type="EMBL" id="JACHOO010000001">
    <property type="protein sequence ID" value="MBB5751433.1"/>
    <property type="molecule type" value="Genomic_DNA"/>
</dbReference>
<evidence type="ECO:0000256" key="1">
    <source>
        <dbReference type="ARBA" id="ARBA00004418"/>
    </source>
</evidence>
<evidence type="ECO:0000256" key="3">
    <source>
        <dbReference type="ARBA" id="ARBA00022448"/>
    </source>
</evidence>
<dbReference type="Proteomes" id="UP000523821">
    <property type="component" value="Unassembled WGS sequence"/>
</dbReference>
<keyword evidence="5" id="KW-0574">Periplasm</keyword>
<sequence>MKFRSTLLASATLAGFLGAASVAAAETTLTFVWHAGTCADALVGIAKDYPDKSVKIVPALVPYGPEWHNKIASEFAIKGDAFDFAMWDSQSTAEFAGGGHVVKMNDIFAQSSYLKADLFPPASLSQYGEYPDGSGQFYGLPANQDAYGLMYRKDLFESAEEKAAFKAKYGRELRVPETYQEAKEVAEFFTRPDKGLYGWGQMGGRDYDFATTASNSFLWSFGGELYNPKTNEIAGYLNSPASIDGVQAYVDMFKFGPPGSGNWGFDEVNASFQQGQLAMAMQWFYFNGSNADPKVNKFAGVTGFGILPGAVGRDGKFRRQFSVGGQGMGINKYSKKLPELVKFMEWYFQPEQQKRYAAVCQTGLRAVLESPDWQGLNSYNAQFANALQYLNDYWHLPEYPVLLDILQEEVSNAISGSKTVEEALGDAAKRQERTLERAGYTIEHKGDAPDVPDTVISPVGQDAIVPVNG</sequence>
<keyword evidence="7" id="KW-0762">Sugar transport</keyword>
<dbReference type="InterPro" id="IPR006059">
    <property type="entry name" value="SBP"/>
</dbReference>
<dbReference type="AlphaFoldDB" id="A0A7W9CT44"/>
<dbReference type="GO" id="GO:0042597">
    <property type="term" value="C:periplasmic space"/>
    <property type="evidence" value="ECO:0007669"/>
    <property type="project" value="UniProtKB-SubCell"/>
</dbReference>
<keyword evidence="8" id="KW-1185">Reference proteome</keyword>
<dbReference type="Pfam" id="PF01547">
    <property type="entry name" value="SBP_bac_1"/>
    <property type="match status" value="1"/>
</dbReference>
<organism evidence="7 8">
    <name type="scientific">Prosthecomicrobium pneumaticum</name>
    <dbReference type="NCBI Taxonomy" id="81895"/>
    <lineage>
        <taxon>Bacteria</taxon>
        <taxon>Pseudomonadati</taxon>
        <taxon>Pseudomonadota</taxon>
        <taxon>Alphaproteobacteria</taxon>
        <taxon>Hyphomicrobiales</taxon>
        <taxon>Kaistiaceae</taxon>
        <taxon>Prosthecomicrobium</taxon>
    </lineage>
</organism>
<evidence type="ECO:0000256" key="4">
    <source>
        <dbReference type="ARBA" id="ARBA00022729"/>
    </source>
</evidence>
<feature type="chain" id="PRO_5031440271" evidence="6">
    <location>
        <begin position="25"/>
        <end position="469"/>
    </location>
</feature>
<gene>
    <name evidence="7" type="ORF">GGQ63_000476</name>
</gene>
<dbReference type="InterPro" id="IPR050490">
    <property type="entry name" value="Bact_solute-bd_prot1"/>
</dbReference>
<protein>
    <submittedName>
        <fullName evidence="7">Multiple sugar transport system substrate-binding protein</fullName>
    </submittedName>
</protein>
<comment type="caution">
    <text evidence="7">The sequence shown here is derived from an EMBL/GenBank/DDBJ whole genome shotgun (WGS) entry which is preliminary data.</text>
</comment>
<keyword evidence="4 6" id="KW-0732">Signal</keyword>
<evidence type="ECO:0000256" key="6">
    <source>
        <dbReference type="SAM" id="SignalP"/>
    </source>
</evidence>
<dbReference type="RefSeq" id="WP_183852097.1">
    <property type="nucleotide sequence ID" value="NZ_JACHOO010000001.1"/>
</dbReference>
<dbReference type="PANTHER" id="PTHR43649">
    <property type="entry name" value="ARABINOSE-BINDING PROTEIN-RELATED"/>
    <property type="match status" value="1"/>
</dbReference>
<reference evidence="7 8" key="1">
    <citation type="submission" date="2020-08" db="EMBL/GenBank/DDBJ databases">
        <title>Genomic Encyclopedia of Type Strains, Phase IV (KMG-IV): sequencing the most valuable type-strain genomes for metagenomic binning, comparative biology and taxonomic classification.</title>
        <authorList>
            <person name="Goeker M."/>
        </authorList>
    </citation>
    <scope>NUCLEOTIDE SEQUENCE [LARGE SCALE GENOMIC DNA]</scope>
    <source>
        <strain evidence="7 8">DSM 16268</strain>
    </source>
</reference>
<evidence type="ECO:0000313" key="7">
    <source>
        <dbReference type="EMBL" id="MBB5751433.1"/>
    </source>
</evidence>